<evidence type="ECO:0000313" key="4">
    <source>
        <dbReference type="Proteomes" id="UP001608902"/>
    </source>
</evidence>
<evidence type="ECO:0000259" key="2">
    <source>
        <dbReference type="PROSITE" id="PS00028"/>
    </source>
</evidence>
<sequence length="313" mass="36448">MTKFHSPLFSSSPVIRHKVKSSPPKTHLTCYSDHCSLSYSHSLHLSFAFSTPTTKRWCRNKKYIRKVTDGFMCTVCRKIYGRYNSVSYHVTIYHRNPPIKCDEEGCQFTTREARYIHFHKFYRHQIPLPESINLGSRKCLFCKHIAKSPAMLEKHICRHLSDCSKAGSVLRCPRCNKKLTAEKDMLDHLSSHHESCTKSSCELCSYRGQSEKALRQHILFKHSDQMFSRKIICDRCQYTCAQRSNLKRHQAQAHPEQHITLEICKSTDETHSESCDGINKVDENDSRRPTAVHPNNNGKGNRRARKQRVFRHI</sequence>
<comment type="caution">
    <text evidence="3">The sequence shown here is derived from an EMBL/GenBank/DDBJ whole genome shotgun (WGS) entry which is preliminary data.</text>
</comment>
<accession>A0ABD6EJD4</accession>
<feature type="compositionally biased region" description="Basic residues" evidence="1">
    <location>
        <begin position="300"/>
        <end position="313"/>
    </location>
</feature>
<dbReference type="AlphaFoldDB" id="A0ABD6EJD4"/>
<dbReference type="PROSITE" id="PS00028">
    <property type="entry name" value="ZINC_FINGER_C2H2_1"/>
    <property type="match status" value="2"/>
</dbReference>
<dbReference type="SMART" id="SM00355">
    <property type="entry name" value="ZnF_C2H2"/>
    <property type="match status" value="6"/>
</dbReference>
<reference evidence="3 4" key="1">
    <citation type="submission" date="2024-08" db="EMBL/GenBank/DDBJ databases">
        <title>Gnathostoma spinigerum genome.</title>
        <authorList>
            <person name="Gonzalez-Bertolin B."/>
            <person name="Monzon S."/>
            <person name="Zaballos A."/>
            <person name="Jimenez P."/>
            <person name="Dekumyoy P."/>
            <person name="Varona S."/>
            <person name="Cuesta I."/>
            <person name="Sumanam S."/>
            <person name="Adisakwattana P."/>
            <person name="Gasser R.B."/>
            <person name="Hernandez-Gonzalez A."/>
            <person name="Young N.D."/>
            <person name="Perteguer M.J."/>
        </authorList>
    </citation>
    <scope>NUCLEOTIDE SEQUENCE [LARGE SCALE GENOMIC DNA]</scope>
    <source>
        <strain evidence="3">AL3</strain>
        <tissue evidence="3">Liver</tissue>
    </source>
</reference>
<dbReference type="EMBL" id="JBGFUD010002366">
    <property type="protein sequence ID" value="MFH4977516.1"/>
    <property type="molecule type" value="Genomic_DNA"/>
</dbReference>
<protein>
    <recommendedName>
        <fullName evidence="2">C2H2-type domain-containing protein</fullName>
    </recommendedName>
</protein>
<feature type="domain" description="C2H2-type" evidence="2">
    <location>
        <begin position="73"/>
        <end position="94"/>
    </location>
</feature>
<feature type="region of interest" description="Disordered" evidence="1">
    <location>
        <begin position="275"/>
        <end position="313"/>
    </location>
</feature>
<feature type="compositionally biased region" description="Basic and acidic residues" evidence="1">
    <location>
        <begin position="275"/>
        <end position="288"/>
    </location>
</feature>
<keyword evidence="4" id="KW-1185">Reference proteome</keyword>
<dbReference type="InterPro" id="IPR013087">
    <property type="entry name" value="Znf_C2H2_type"/>
</dbReference>
<name>A0ABD6EJD4_9BILA</name>
<feature type="domain" description="C2H2-type" evidence="2">
    <location>
        <begin position="233"/>
        <end position="254"/>
    </location>
</feature>
<proteinExistence type="predicted"/>
<dbReference type="InterPro" id="IPR036236">
    <property type="entry name" value="Znf_C2H2_sf"/>
</dbReference>
<dbReference type="Gene3D" id="3.30.160.60">
    <property type="entry name" value="Classic Zinc Finger"/>
    <property type="match status" value="2"/>
</dbReference>
<organism evidence="3 4">
    <name type="scientific">Gnathostoma spinigerum</name>
    <dbReference type="NCBI Taxonomy" id="75299"/>
    <lineage>
        <taxon>Eukaryota</taxon>
        <taxon>Metazoa</taxon>
        <taxon>Ecdysozoa</taxon>
        <taxon>Nematoda</taxon>
        <taxon>Chromadorea</taxon>
        <taxon>Rhabditida</taxon>
        <taxon>Spirurina</taxon>
        <taxon>Gnathostomatomorpha</taxon>
        <taxon>Gnathostomatoidea</taxon>
        <taxon>Gnathostomatidae</taxon>
        <taxon>Gnathostoma</taxon>
    </lineage>
</organism>
<dbReference type="SUPFAM" id="SSF57667">
    <property type="entry name" value="beta-beta-alpha zinc fingers"/>
    <property type="match status" value="1"/>
</dbReference>
<evidence type="ECO:0000313" key="3">
    <source>
        <dbReference type="EMBL" id="MFH4977516.1"/>
    </source>
</evidence>
<evidence type="ECO:0000256" key="1">
    <source>
        <dbReference type="SAM" id="MobiDB-lite"/>
    </source>
</evidence>
<gene>
    <name evidence="3" type="ORF">AB6A40_004225</name>
</gene>
<dbReference type="Proteomes" id="UP001608902">
    <property type="component" value="Unassembled WGS sequence"/>
</dbReference>